<evidence type="ECO:0000256" key="2">
    <source>
        <dbReference type="SAM" id="MobiDB-lite"/>
    </source>
</evidence>
<dbReference type="Proteomes" id="UP001476247">
    <property type="component" value="Unassembled WGS sequence"/>
</dbReference>
<reference evidence="3 4" key="1">
    <citation type="submission" date="2024-04" db="EMBL/GenBank/DDBJ databases">
        <title>genome sequences of Mucor flavus KT1a and Helicostylum pulchrum KT1b strains isolation_sourced from the surface of a dry-aged beef.</title>
        <authorList>
            <person name="Toyotome T."/>
            <person name="Hosono M."/>
            <person name="Torimaru M."/>
            <person name="Fukuda K."/>
            <person name="Mikami N."/>
        </authorList>
    </citation>
    <scope>NUCLEOTIDE SEQUENCE [LARGE SCALE GENOMIC DNA]</scope>
    <source>
        <strain evidence="3 4">KT1b</strain>
    </source>
</reference>
<keyword evidence="4" id="KW-1185">Reference proteome</keyword>
<feature type="region of interest" description="Disordered" evidence="2">
    <location>
        <begin position="39"/>
        <end position="69"/>
    </location>
</feature>
<feature type="compositionally biased region" description="Basic and acidic residues" evidence="2">
    <location>
        <begin position="444"/>
        <end position="454"/>
    </location>
</feature>
<feature type="compositionally biased region" description="Basic and acidic residues" evidence="2">
    <location>
        <begin position="498"/>
        <end position="517"/>
    </location>
</feature>
<name>A0ABP9XV57_9FUNG</name>
<evidence type="ECO:0000313" key="3">
    <source>
        <dbReference type="EMBL" id="GAA5798596.1"/>
    </source>
</evidence>
<evidence type="ECO:0000256" key="1">
    <source>
        <dbReference type="SAM" id="Coils"/>
    </source>
</evidence>
<protein>
    <submittedName>
        <fullName evidence="3">Uncharacterized protein</fullName>
    </submittedName>
</protein>
<comment type="caution">
    <text evidence="3">The sequence shown here is derived from an EMBL/GenBank/DDBJ whole genome shotgun (WGS) entry which is preliminary data.</text>
</comment>
<evidence type="ECO:0000313" key="4">
    <source>
        <dbReference type="Proteomes" id="UP001476247"/>
    </source>
</evidence>
<proteinExistence type="predicted"/>
<dbReference type="EMBL" id="BAABUJ010000010">
    <property type="protein sequence ID" value="GAA5798596.1"/>
    <property type="molecule type" value="Genomic_DNA"/>
</dbReference>
<feature type="coiled-coil region" evidence="1">
    <location>
        <begin position="103"/>
        <end position="180"/>
    </location>
</feature>
<accession>A0ABP9XV57</accession>
<feature type="region of interest" description="Disordered" evidence="2">
    <location>
        <begin position="441"/>
        <end position="517"/>
    </location>
</feature>
<feature type="compositionally biased region" description="Polar residues" evidence="2">
    <location>
        <begin position="51"/>
        <end position="67"/>
    </location>
</feature>
<organism evidence="3 4">
    <name type="scientific">Helicostylum pulchrum</name>
    <dbReference type="NCBI Taxonomy" id="562976"/>
    <lineage>
        <taxon>Eukaryota</taxon>
        <taxon>Fungi</taxon>
        <taxon>Fungi incertae sedis</taxon>
        <taxon>Mucoromycota</taxon>
        <taxon>Mucoromycotina</taxon>
        <taxon>Mucoromycetes</taxon>
        <taxon>Mucorales</taxon>
        <taxon>Mucorineae</taxon>
        <taxon>Mucoraceae</taxon>
        <taxon>Helicostylum</taxon>
    </lineage>
</organism>
<feature type="compositionally biased region" description="Basic and acidic residues" evidence="2">
    <location>
        <begin position="463"/>
        <end position="491"/>
    </location>
</feature>
<sequence length="517" mass="59229">MGQEALRSAVSFNSAAVFLLLLKRRYDPLITFYHHNHPKNKMSQKEDVDSISDNSTTVDTTSKNFHSSVEERKNSVHSFRVVDSQKETDSDKDLIIHSLHESLHIHKEILERIQTEKEEYKQHIEQEREDEQNSISSWKEASKRVLTEQQAKCKELENNIEKLRRELELKKEEYSKLEVNFYSYVKTIRVTDDDLSTIQPEISHLLSQLNNTCMGLKSKMDRQGGTQFVFDHWKDKAGLVKKYMLPAGEDLLDSSYITLFVEKYLINTLLTRVIDIPIHLGVSINDSYKEIDDWMSTRNKEWSNRLRQQVCSLVVQQPGDEEARIQLAKDQLLAEIVSVLESVYPPLKHDPKKIENLIQRTLKLNLAVKGQEIKIERLSVDEGKSLFDPTTMKATAKGKPNGIVFLSITPTFVARDELDNEHGFTVPGKVFCVETDDENVIKSSDNDDTVKSDESNQINDNDESVKNSDKDESAKSSDKDESVKSSDKDDIAESYDNNEDKDSVDIIKKDADNANVL</sequence>
<gene>
    <name evidence="3" type="ORF">HPULCUR_004001</name>
</gene>
<keyword evidence="1" id="KW-0175">Coiled coil</keyword>